<feature type="compositionally biased region" description="Polar residues" evidence="1">
    <location>
        <begin position="1"/>
        <end position="16"/>
    </location>
</feature>
<dbReference type="eggNOG" id="COG4678">
    <property type="taxonomic scope" value="Bacteria"/>
</dbReference>
<reference evidence="2 3" key="1">
    <citation type="submission" date="2011-11" db="EMBL/GenBank/DDBJ databases">
        <title>Complete sequence of Granulicella mallensis MP5ACTX8.</title>
        <authorList>
            <consortium name="US DOE Joint Genome Institute"/>
            <person name="Lucas S."/>
            <person name="Copeland A."/>
            <person name="Lapidus A."/>
            <person name="Cheng J.-F."/>
            <person name="Goodwin L."/>
            <person name="Pitluck S."/>
            <person name="Peters L."/>
            <person name="Lu M."/>
            <person name="Detter J.C."/>
            <person name="Han C."/>
            <person name="Tapia R."/>
            <person name="Land M."/>
            <person name="Hauser L."/>
            <person name="Kyrpides N."/>
            <person name="Ivanova N."/>
            <person name="Mikhailova N."/>
            <person name="Pagani I."/>
            <person name="Rawat S."/>
            <person name="Mannisto M."/>
            <person name="Haggblom M."/>
            <person name="Woyke T."/>
        </authorList>
    </citation>
    <scope>NUCLEOTIDE SEQUENCE [LARGE SCALE GENOMIC DNA]</scope>
    <source>
        <strain evidence="3">ATCC BAA-1857 / DSM 23137 / MP5ACTX8</strain>
    </source>
</reference>
<dbReference type="RefSeq" id="WP_014266162.1">
    <property type="nucleotide sequence ID" value="NC_016631.1"/>
</dbReference>
<gene>
    <name evidence="2" type="ordered locus">AciX8_2982</name>
</gene>
<dbReference type="AlphaFoldDB" id="G8NQQ9"/>
<feature type="region of interest" description="Disordered" evidence="1">
    <location>
        <begin position="62"/>
        <end position="101"/>
    </location>
</feature>
<evidence type="ECO:0000313" key="2">
    <source>
        <dbReference type="EMBL" id="AEU37285.1"/>
    </source>
</evidence>
<name>G8NQQ9_GRAMM</name>
<proteinExistence type="predicted"/>
<dbReference type="EMBL" id="CP003130">
    <property type="protein sequence ID" value="AEU37285.1"/>
    <property type="molecule type" value="Genomic_DNA"/>
</dbReference>
<evidence type="ECO:0000256" key="1">
    <source>
        <dbReference type="SAM" id="MobiDB-lite"/>
    </source>
</evidence>
<keyword evidence="3" id="KW-1185">Reference proteome</keyword>
<feature type="region of interest" description="Disordered" evidence="1">
    <location>
        <begin position="1"/>
        <end position="30"/>
    </location>
</feature>
<evidence type="ECO:0000313" key="3">
    <source>
        <dbReference type="Proteomes" id="UP000007113"/>
    </source>
</evidence>
<dbReference type="OrthoDB" id="2666939at2"/>
<sequence>MDGYSVNPTGTNTSVPPQQPSPWEASTQKVQSLHPLSSLLGQAGNDFGQRTINLLHGDGFRTDSQAYPLQPPSPLPRASTNPPVNGGAATSGAAPRQTAYSGGGQGGAMGYAHALADNLGVAPILHQVRHPIQTMSGMQQQAAADQHPFQTALNRATIDNPMSGIPELRGLAGTAMNSLTETGQALGDLGVTPYGYQTPKYGPNYAGAVVHAAKAVPVLGDGLRTAMHYAAQNGMGDPGNSYLQDVGKVWSSPRAMGTLTGMALQVAPLVEGGARRAGWGRPLNAAADAVPRSLDLVRGAAPGDTSMSPEAPYPTDLLKSNLSPDEIGAWLKNSNIPYRSMRQDVWVGNINRNIDLLNEGQVAPPIRVIGGDVWNGNHRIVAGDIHGTMPTEIPQVHSGVAPIPESGTRSFRELKVRPGFKPGD</sequence>
<protein>
    <submittedName>
        <fullName evidence="2">Uncharacterized protein</fullName>
    </submittedName>
</protein>
<organism evidence="2 3">
    <name type="scientific">Granulicella mallensis (strain ATCC BAA-1857 / DSM 23137 / MP5ACTX8)</name>
    <dbReference type="NCBI Taxonomy" id="682795"/>
    <lineage>
        <taxon>Bacteria</taxon>
        <taxon>Pseudomonadati</taxon>
        <taxon>Acidobacteriota</taxon>
        <taxon>Terriglobia</taxon>
        <taxon>Terriglobales</taxon>
        <taxon>Acidobacteriaceae</taxon>
        <taxon>Granulicella</taxon>
    </lineage>
</organism>
<dbReference type="HOGENOM" id="CLU_646843_0_0_0"/>
<dbReference type="Proteomes" id="UP000007113">
    <property type="component" value="Chromosome"/>
</dbReference>
<dbReference type="KEGG" id="gma:AciX8_2982"/>
<accession>G8NQQ9</accession>